<gene>
    <name evidence="8" type="ORF">IEQ34_012835</name>
</gene>
<dbReference type="InterPro" id="IPR036509">
    <property type="entry name" value="Met_Sox_Rdtase_MsrA_sf"/>
</dbReference>
<evidence type="ECO:0000313" key="8">
    <source>
        <dbReference type="EMBL" id="KAH0457520.1"/>
    </source>
</evidence>
<dbReference type="Proteomes" id="UP000775213">
    <property type="component" value="Unassembled WGS sequence"/>
</dbReference>
<feature type="compositionally biased region" description="Polar residues" evidence="6">
    <location>
        <begin position="1"/>
        <end position="13"/>
    </location>
</feature>
<keyword evidence="9" id="KW-1185">Reference proteome</keyword>
<dbReference type="InterPro" id="IPR050162">
    <property type="entry name" value="MsrA_MetSO_reductase"/>
</dbReference>
<proteinExistence type="inferred from homology"/>
<evidence type="ECO:0000259" key="7">
    <source>
        <dbReference type="Pfam" id="PF01625"/>
    </source>
</evidence>
<evidence type="ECO:0000256" key="3">
    <source>
        <dbReference type="ARBA" id="ARBA00023002"/>
    </source>
</evidence>
<accession>A0AAV7GPT8</accession>
<dbReference type="EMBL" id="JAGFBR010000012">
    <property type="protein sequence ID" value="KAH0457520.1"/>
    <property type="molecule type" value="Genomic_DNA"/>
</dbReference>
<dbReference type="AlphaFoldDB" id="A0AAV7GPT8"/>
<feature type="region of interest" description="Disordered" evidence="6">
    <location>
        <begin position="1"/>
        <end position="22"/>
    </location>
</feature>
<evidence type="ECO:0000256" key="5">
    <source>
        <dbReference type="ARBA" id="ARBA00030643"/>
    </source>
</evidence>
<dbReference type="SUPFAM" id="SSF55068">
    <property type="entry name" value="Peptide methionine sulfoxide reductase"/>
    <property type="match status" value="1"/>
</dbReference>
<evidence type="ECO:0000256" key="6">
    <source>
        <dbReference type="SAM" id="MobiDB-lite"/>
    </source>
</evidence>
<dbReference type="PANTHER" id="PTHR42799:SF26">
    <property type="entry name" value="PEPTIDE-METHIONINE (S)-S-OXIDE REDUCTASE"/>
    <property type="match status" value="1"/>
</dbReference>
<dbReference type="NCBIfam" id="TIGR00401">
    <property type="entry name" value="msrA"/>
    <property type="match status" value="1"/>
</dbReference>
<reference evidence="8 9" key="1">
    <citation type="journal article" date="2021" name="Hortic Res">
        <title>Chromosome-scale assembly of the Dendrobium chrysotoxum genome enhances the understanding of orchid evolution.</title>
        <authorList>
            <person name="Zhang Y."/>
            <person name="Zhang G.Q."/>
            <person name="Zhang D."/>
            <person name="Liu X.D."/>
            <person name="Xu X.Y."/>
            <person name="Sun W.H."/>
            <person name="Yu X."/>
            <person name="Zhu X."/>
            <person name="Wang Z.W."/>
            <person name="Zhao X."/>
            <person name="Zhong W.Y."/>
            <person name="Chen H."/>
            <person name="Yin W.L."/>
            <person name="Huang T."/>
            <person name="Niu S.C."/>
            <person name="Liu Z.J."/>
        </authorList>
    </citation>
    <scope>NUCLEOTIDE SEQUENCE [LARGE SCALE GENOMIC DNA]</scope>
    <source>
        <strain evidence="8">Lindl</strain>
    </source>
</reference>
<evidence type="ECO:0000256" key="2">
    <source>
        <dbReference type="ARBA" id="ARBA00012502"/>
    </source>
</evidence>
<keyword evidence="3" id="KW-0560">Oxidoreductase</keyword>
<dbReference type="InterPro" id="IPR002569">
    <property type="entry name" value="Met_Sox_Rdtase_MsrA_dom"/>
</dbReference>
<dbReference type="GO" id="GO:0005737">
    <property type="term" value="C:cytoplasm"/>
    <property type="evidence" value="ECO:0007669"/>
    <property type="project" value="TreeGrafter"/>
</dbReference>
<dbReference type="GO" id="GO:0008113">
    <property type="term" value="F:peptide-methionine (S)-S-oxide reductase activity"/>
    <property type="evidence" value="ECO:0007669"/>
    <property type="project" value="UniProtKB-EC"/>
</dbReference>
<name>A0AAV7GPT8_DENCH</name>
<dbReference type="EC" id="1.8.4.11" evidence="2"/>
<feature type="domain" description="Peptide methionine sulphoxide reductase MsrA" evidence="7">
    <location>
        <begin position="37"/>
        <end position="185"/>
    </location>
</feature>
<dbReference type="Gene3D" id="3.30.1060.10">
    <property type="entry name" value="Peptide methionine sulphoxide reductase MsrA"/>
    <property type="match status" value="1"/>
</dbReference>
<dbReference type="HAMAP" id="MF_01401">
    <property type="entry name" value="MsrA"/>
    <property type="match status" value="1"/>
</dbReference>
<comment type="caution">
    <text evidence="8">The sequence shown here is derived from an EMBL/GenBank/DDBJ whole genome shotgun (WGS) entry which is preliminary data.</text>
</comment>
<dbReference type="GO" id="GO:0034599">
    <property type="term" value="P:cellular response to oxidative stress"/>
    <property type="evidence" value="ECO:0007669"/>
    <property type="project" value="TreeGrafter"/>
</dbReference>
<comment type="similarity">
    <text evidence="1">Belongs to the MsrA Met sulfoxide reductase family.</text>
</comment>
<protein>
    <recommendedName>
        <fullName evidence="2">peptide-methionine (S)-S-oxide reductase</fullName>
        <ecNumber evidence="2">1.8.4.11</ecNumber>
    </recommendedName>
    <alternativeName>
        <fullName evidence="5">Peptide-methionine (S)-S-oxide reductase</fullName>
    </alternativeName>
    <alternativeName>
        <fullName evidence="4">Protein-methionine-S-oxide reductase</fullName>
    </alternativeName>
</protein>
<evidence type="ECO:0000256" key="4">
    <source>
        <dbReference type="ARBA" id="ARBA00030273"/>
    </source>
</evidence>
<dbReference type="Pfam" id="PF01625">
    <property type="entry name" value="PMSR"/>
    <property type="match status" value="1"/>
</dbReference>
<organism evidence="8 9">
    <name type="scientific">Dendrobium chrysotoxum</name>
    <name type="common">Orchid</name>
    <dbReference type="NCBI Taxonomy" id="161865"/>
    <lineage>
        <taxon>Eukaryota</taxon>
        <taxon>Viridiplantae</taxon>
        <taxon>Streptophyta</taxon>
        <taxon>Embryophyta</taxon>
        <taxon>Tracheophyta</taxon>
        <taxon>Spermatophyta</taxon>
        <taxon>Magnoliopsida</taxon>
        <taxon>Liliopsida</taxon>
        <taxon>Asparagales</taxon>
        <taxon>Orchidaceae</taxon>
        <taxon>Epidendroideae</taxon>
        <taxon>Malaxideae</taxon>
        <taxon>Dendrobiinae</taxon>
        <taxon>Dendrobium</taxon>
    </lineage>
</organism>
<evidence type="ECO:0000313" key="9">
    <source>
        <dbReference type="Proteomes" id="UP000775213"/>
    </source>
</evidence>
<dbReference type="PANTHER" id="PTHR42799">
    <property type="entry name" value="MITOCHONDRIAL PEPTIDE METHIONINE SULFOXIDE REDUCTASE"/>
    <property type="match status" value="1"/>
</dbReference>
<evidence type="ECO:0000256" key="1">
    <source>
        <dbReference type="ARBA" id="ARBA00005591"/>
    </source>
</evidence>
<sequence length="288" mass="32882">MYRLLSQSKTSQHIHGDNDSNHSSASYLPQAVFLKDAIFAAGSFWELEAAICRADSGAVRTAVGYFGGTIAKPSYNEVLEGKTGHTEAVKVTYDKRKTTYKSLCKLFFESHDPTNKDYLRFGASTHHRSAIFYTTEEEKKQAQESKVEQQMKLNRRIVTKITPANTSTFYLAESQNQKYYLQENQLRLCECLSLRSAQHFADSYLALKLNGIVSMEKKKAEDKLSSFLSTYQVPDQAKLVLAEILCDLQLSNALEQSIGYFDAKETFRKTFLRNEISRIVFMVFYQTR</sequence>